<sequence length="497" mass="55299">MACASARPRSRLLLLVVALLFFRVLLLNITLLVRHASLDTRERSTQKPSHDESPPQIRDWEVAGWEPAGAVYREKAYKPEPAGPSSLPVPDPFPLLSENPPPAPGILRAPQVNRPPQKHSPEQTPLFVGFTRNWPLLLQCVVSYIAAGWPAEDIFVVENTGVMHANRDGKLTLQNPFYLNHTQLSMLGVNVITTPTLLTFSQLQNFYLWTALTNNHPYFFWTHQDVLVFSFEKDNNNNNNNKPPSPSHTTDRSTATTGSSATARPASLYANALATLRHLTTNPAHVLNTKPWAHHFFAYDHLTLVNRDVVLDVLGGWDTHIPFYASDCDAYLRARWAGLAQTESEIGIVLDVGSVMADLGALLRVPGCVGRLLEADGRGSEGVEGWGPEGEGAAYVESWERLVALGEKMQEEKYVGGGNGLRNQWQAEQKGGKGEPFYRDADGFEIGVQMMIETGRNVFAEKWGHRGCDVGRMGVVPEDAWRLERDWDEDEEDTGSW</sequence>
<dbReference type="OMA" id="WTMKHRR"/>
<keyword evidence="2" id="KW-0812">Transmembrane</keyword>
<evidence type="ECO:0000256" key="1">
    <source>
        <dbReference type="SAM" id="MobiDB-lite"/>
    </source>
</evidence>
<keyword evidence="2" id="KW-0472">Membrane</keyword>
<dbReference type="GeneID" id="4396201"/>
<dbReference type="AlphaFoldDB" id="Q2GNF2"/>
<protein>
    <submittedName>
        <fullName evidence="3">Uncharacterized protein</fullName>
    </submittedName>
</protein>
<accession>Q2GNF2</accession>
<reference evidence="4" key="1">
    <citation type="journal article" date="2015" name="Genome Announc.">
        <title>Draft genome sequence of the cellulolytic fungus Chaetomium globosum.</title>
        <authorList>
            <person name="Cuomo C.A."/>
            <person name="Untereiner W.A."/>
            <person name="Ma L.-J."/>
            <person name="Grabherr M."/>
            <person name="Birren B.W."/>
        </authorList>
    </citation>
    <scope>NUCLEOTIDE SEQUENCE [LARGE SCALE GENOMIC DNA]</scope>
    <source>
        <strain evidence="4">ATCC 6205 / CBS 148.51 / DSM 1962 / NBRC 6347 / NRRL 1970</strain>
    </source>
</reference>
<dbReference type="EMBL" id="CH408035">
    <property type="protein sequence ID" value="EAQ84098.1"/>
    <property type="molecule type" value="Genomic_DNA"/>
</dbReference>
<evidence type="ECO:0000313" key="4">
    <source>
        <dbReference type="Proteomes" id="UP000001056"/>
    </source>
</evidence>
<feature type="transmembrane region" description="Helical" evidence="2">
    <location>
        <begin position="12"/>
        <end position="33"/>
    </location>
</feature>
<dbReference type="OrthoDB" id="3527108at2759"/>
<dbReference type="InParanoid" id="Q2GNF2"/>
<dbReference type="eggNOG" id="ENOG502QRTD">
    <property type="taxonomic scope" value="Eukaryota"/>
</dbReference>
<keyword evidence="4" id="KW-1185">Reference proteome</keyword>
<gene>
    <name evidence="3" type="ORF">CHGG_10502</name>
</gene>
<dbReference type="STRING" id="306901.Q2GNF2"/>
<proteinExistence type="predicted"/>
<evidence type="ECO:0000256" key="2">
    <source>
        <dbReference type="SAM" id="Phobius"/>
    </source>
</evidence>
<dbReference type="RefSeq" id="XP_001228429.1">
    <property type="nucleotide sequence ID" value="XM_001228428.1"/>
</dbReference>
<organism evidence="3 4">
    <name type="scientific">Chaetomium globosum (strain ATCC 6205 / CBS 148.51 / DSM 1962 / NBRC 6347 / NRRL 1970)</name>
    <name type="common">Soil fungus</name>
    <dbReference type="NCBI Taxonomy" id="306901"/>
    <lineage>
        <taxon>Eukaryota</taxon>
        <taxon>Fungi</taxon>
        <taxon>Dikarya</taxon>
        <taxon>Ascomycota</taxon>
        <taxon>Pezizomycotina</taxon>
        <taxon>Sordariomycetes</taxon>
        <taxon>Sordariomycetidae</taxon>
        <taxon>Sordariales</taxon>
        <taxon>Chaetomiaceae</taxon>
        <taxon>Chaetomium</taxon>
    </lineage>
</organism>
<dbReference type="HOGENOM" id="CLU_031065_0_0_1"/>
<feature type="compositionally biased region" description="Low complexity" evidence="1">
    <location>
        <begin position="252"/>
        <end position="261"/>
    </location>
</feature>
<feature type="region of interest" description="Disordered" evidence="1">
    <location>
        <begin position="235"/>
        <end position="261"/>
    </location>
</feature>
<name>Q2GNF2_CHAGB</name>
<keyword evidence="2" id="KW-1133">Transmembrane helix</keyword>
<dbReference type="Proteomes" id="UP000001056">
    <property type="component" value="Unassembled WGS sequence"/>
</dbReference>
<evidence type="ECO:0000313" key="3">
    <source>
        <dbReference type="EMBL" id="EAQ84098.1"/>
    </source>
</evidence>
<dbReference type="VEuPathDB" id="FungiDB:CHGG_10502"/>